<dbReference type="SUPFAM" id="SSF53756">
    <property type="entry name" value="UDP-Glycosyltransferase/glycogen phosphorylase"/>
    <property type="match status" value="1"/>
</dbReference>
<dbReference type="OrthoDB" id="132546at2157"/>
<gene>
    <name evidence="3" type="ordered locus">MSWAN_0925</name>
</gene>
<dbReference type="InterPro" id="IPR028098">
    <property type="entry name" value="Glyco_trans_4-like_N"/>
</dbReference>
<dbReference type="GO" id="GO:0016757">
    <property type="term" value="F:glycosyltransferase activity"/>
    <property type="evidence" value="ECO:0007669"/>
    <property type="project" value="InterPro"/>
</dbReference>
<evidence type="ECO:0000313" key="3">
    <source>
        <dbReference type="EMBL" id="AEG17950.1"/>
    </source>
</evidence>
<dbReference type="Proteomes" id="UP000009231">
    <property type="component" value="Chromosome"/>
</dbReference>
<dbReference type="PANTHER" id="PTHR45947:SF3">
    <property type="entry name" value="SULFOQUINOVOSYL TRANSFERASE SQD2"/>
    <property type="match status" value="1"/>
</dbReference>
<reference evidence="3 4" key="1">
    <citation type="journal article" date="2014" name="Int. J. Syst. Evol. Microbiol.">
        <title>Methanobacterium paludis sp. nov. and a novel strain of Methanobacterium lacus isolated from northern peatlands.</title>
        <authorList>
            <person name="Cadillo-Quiroz H."/>
            <person name="Brauer S.L."/>
            <person name="Goodson N."/>
            <person name="Yavitt J.B."/>
            <person name="Zinder S.H."/>
        </authorList>
    </citation>
    <scope>NUCLEOTIDE SEQUENCE [LARGE SCALE GENOMIC DNA]</scope>
    <source>
        <strain evidence="4">DSM 25820 / JCM 18151 / SWAN1</strain>
    </source>
</reference>
<protein>
    <submittedName>
        <fullName evidence="3">Glycosyl transferase group 1</fullName>
    </submittedName>
</protein>
<proteinExistence type="predicted"/>
<evidence type="ECO:0000313" key="4">
    <source>
        <dbReference type="Proteomes" id="UP000009231"/>
    </source>
</evidence>
<dbReference type="CDD" id="cd03801">
    <property type="entry name" value="GT4_PimA-like"/>
    <property type="match status" value="1"/>
</dbReference>
<dbReference type="EMBL" id="CP002772">
    <property type="protein sequence ID" value="AEG17950.1"/>
    <property type="molecule type" value="Genomic_DNA"/>
</dbReference>
<keyword evidence="4" id="KW-1185">Reference proteome</keyword>
<dbReference type="PANTHER" id="PTHR45947">
    <property type="entry name" value="SULFOQUINOVOSYL TRANSFERASE SQD2"/>
    <property type="match status" value="1"/>
</dbReference>
<name>F6D2L6_METPW</name>
<dbReference type="AlphaFoldDB" id="F6D2L6"/>
<feature type="domain" description="Glycosyltransferase subfamily 4-like N-terminal" evidence="2">
    <location>
        <begin position="16"/>
        <end position="189"/>
    </location>
</feature>
<dbReference type="Pfam" id="PF13439">
    <property type="entry name" value="Glyco_transf_4"/>
    <property type="match status" value="1"/>
</dbReference>
<keyword evidence="3" id="KW-0808">Transferase</keyword>
<dbReference type="InterPro" id="IPR050194">
    <property type="entry name" value="Glycosyltransferase_grp1"/>
</dbReference>
<dbReference type="HOGENOM" id="CLU_009583_2_2_2"/>
<sequence length="379" mass="43463">MKIAFIYDSVYPWVKGGAENRVYQLAKRLVLRGHEVHWYGMGCWWTAENHEDIEFEGIHLHGVCKPIELYSNGKRSIKEAIYFALKLFSPLMKERFDVVECQGFPFFPCFTAKIHAILGRSTLFITLHEVWGDYWYEYLGKLGIFGKIVEKLTLYLTDRIITVSEKTNRDLQAIRLLDGNVIPNGINLKEINFIKKSDKKSDVIFVGRLIKEKNVDLLVKAIDLVRKELPEIKCLIVGDGPERENLEKMVLDRNLSTNIEFTGFLGNHDDLISYMKSSKVFVLPSTREGFGIVVLEANACELPVVVVKHKMNAACDLINNGKNGFVVEPSDKDMAAKIIRGIKDKEKMKPHCVDFASQYDWDDIVGLLEKHYEKSLNRL</sequence>
<feature type="domain" description="Glycosyl transferase family 1" evidence="1">
    <location>
        <begin position="193"/>
        <end position="348"/>
    </location>
</feature>
<dbReference type="Pfam" id="PF00534">
    <property type="entry name" value="Glycos_transf_1"/>
    <property type="match status" value="1"/>
</dbReference>
<dbReference type="STRING" id="868131.MSWAN_0925"/>
<dbReference type="eggNOG" id="arCOG01403">
    <property type="taxonomic scope" value="Archaea"/>
</dbReference>
<evidence type="ECO:0000259" key="2">
    <source>
        <dbReference type="Pfam" id="PF13439"/>
    </source>
</evidence>
<evidence type="ECO:0000259" key="1">
    <source>
        <dbReference type="Pfam" id="PF00534"/>
    </source>
</evidence>
<dbReference type="KEGG" id="mew:MSWAN_0925"/>
<dbReference type="RefSeq" id="WP_013825452.1">
    <property type="nucleotide sequence ID" value="NC_015574.1"/>
</dbReference>
<dbReference type="GeneID" id="10668427"/>
<accession>F6D2L6</accession>
<dbReference type="InterPro" id="IPR001296">
    <property type="entry name" value="Glyco_trans_1"/>
</dbReference>
<organism evidence="3 4">
    <name type="scientific">Methanobacterium paludis (strain DSM 25820 / JCM 18151 / SWAN1)</name>
    <dbReference type="NCBI Taxonomy" id="868131"/>
    <lineage>
        <taxon>Archaea</taxon>
        <taxon>Methanobacteriati</taxon>
        <taxon>Methanobacteriota</taxon>
        <taxon>Methanomada group</taxon>
        <taxon>Methanobacteria</taxon>
        <taxon>Methanobacteriales</taxon>
        <taxon>Methanobacteriaceae</taxon>
        <taxon>Methanobacterium</taxon>
    </lineage>
</organism>
<dbReference type="Gene3D" id="3.40.50.2000">
    <property type="entry name" value="Glycogen Phosphorylase B"/>
    <property type="match status" value="2"/>
</dbReference>